<evidence type="ECO:0000256" key="4">
    <source>
        <dbReference type="ARBA" id="ARBA00022692"/>
    </source>
</evidence>
<dbReference type="RefSeq" id="WP_006565367.1">
    <property type="nucleotide sequence ID" value="NZ_ADHO01000263.1"/>
</dbReference>
<evidence type="ECO:0000256" key="7">
    <source>
        <dbReference type="ARBA" id="ARBA00023136"/>
    </source>
</evidence>
<dbReference type="GO" id="GO:0043772">
    <property type="term" value="F:acyl-phosphate glycerol-3-phosphate acyltransferase activity"/>
    <property type="evidence" value="ECO:0007669"/>
    <property type="project" value="UniProtKB-UniRule"/>
</dbReference>
<comment type="subcellular location">
    <subcellularLocation>
        <location evidence="10">Cell membrane</location>
        <topology evidence="10">Multi-pass membrane protein</topology>
    </subcellularLocation>
</comment>
<sequence>MENFLIFITNINVIFYVLSYLIGGIPFGYVIMKVLYNVDITKQGSKGIGATNVMRVLTTIDSSKAKKMGTAVLLLDLLKGVFTVFLAKLAGLNFSAQWMVAILTIIGHCYSPYLNFSGGKGVSTTMGAVVLLIPVESLLGLALWAFVGKVLKISSLASIVGVGSATLLIFFLPKLGLPASINILSQVGTQTPMVLVFCITLYKHWPNLLKLLSGQEKKVL</sequence>
<feature type="transmembrane region" description="Helical" evidence="10">
    <location>
        <begin position="13"/>
        <end position="36"/>
    </location>
</feature>
<keyword evidence="5 10" id="KW-1133">Transmembrane helix</keyword>
<feature type="transmembrane region" description="Helical" evidence="10">
    <location>
        <begin position="128"/>
        <end position="147"/>
    </location>
</feature>
<keyword evidence="6 10" id="KW-0443">Lipid metabolism</keyword>
<evidence type="ECO:0000256" key="2">
    <source>
        <dbReference type="ARBA" id="ARBA00022516"/>
    </source>
</evidence>
<name>E7G5B3_9HELI</name>
<gene>
    <name evidence="10" type="primary">plsY</name>
    <name evidence="11" type="ORF">HSUHS5_1199</name>
</gene>
<dbReference type="NCBIfam" id="TIGR00023">
    <property type="entry name" value="glycerol-3-phosphate 1-O-acyltransferase PlsY"/>
    <property type="match status" value="1"/>
</dbReference>
<evidence type="ECO:0000256" key="1">
    <source>
        <dbReference type="ARBA" id="ARBA00022475"/>
    </source>
</evidence>
<dbReference type="EMBL" id="ADHO01000263">
    <property type="protein sequence ID" value="EFX41432.1"/>
    <property type="molecule type" value="Genomic_DNA"/>
</dbReference>
<feature type="transmembrane region" description="Helical" evidence="10">
    <location>
        <begin position="96"/>
        <end position="116"/>
    </location>
</feature>
<dbReference type="UniPathway" id="UPA00085"/>
<dbReference type="Pfam" id="PF02660">
    <property type="entry name" value="G3P_acyltransf"/>
    <property type="match status" value="1"/>
</dbReference>
<evidence type="ECO:0000256" key="6">
    <source>
        <dbReference type="ARBA" id="ARBA00023098"/>
    </source>
</evidence>
<protein>
    <recommendedName>
        <fullName evidence="10">Glycerol-3-phosphate acyltransferase</fullName>
    </recommendedName>
    <alternativeName>
        <fullName evidence="10">Acyl-PO4 G3P acyltransferase</fullName>
    </alternativeName>
    <alternativeName>
        <fullName evidence="10">Acyl-phosphate--glycerol-3-phosphate acyltransferase</fullName>
    </alternativeName>
    <alternativeName>
        <fullName evidence="10">G3P acyltransferase</fullName>
        <shortName evidence="10">GPAT</shortName>
        <ecNumber evidence="10">2.3.1.275</ecNumber>
    </alternativeName>
    <alternativeName>
        <fullName evidence="10">Lysophosphatidic acid synthase</fullName>
        <shortName evidence="10">LPA synthase</shortName>
    </alternativeName>
</protein>
<keyword evidence="4 10" id="KW-0812">Transmembrane</keyword>
<dbReference type="GO" id="GO:0005886">
    <property type="term" value="C:plasma membrane"/>
    <property type="evidence" value="ECO:0007669"/>
    <property type="project" value="UniProtKB-SubCell"/>
</dbReference>
<comment type="caution">
    <text evidence="11">The sequence shown here is derived from an EMBL/GenBank/DDBJ whole genome shotgun (WGS) entry which is preliminary data.</text>
</comment>
<comment type="catalytic activity">
    <reaction evidence="10">
        <text>an acyl phosphate + sn-glycerol 3-phosphate = a 1-acyl-sn-glycero-3-phosphate + phosphate</text>
        <dbReference type="Rhea" id="RHEA:34075"/>
        <dbReference type="ChEBI" id="CHEBI:43474"/>
        <dbReference type="ChEBI" id="CHEBI:57597"/>
        <dbReference type="ChEBI" id="CHEBI:57970"/>
        <dbReference type="ChEBI" id="CHEBI:59918"/>
        <dbReference type="EC" id="2.3.1.275"/>
    </reaction>
</comment>
<comment type="subunit">
    <text evidence="10">Probably interacts with PlsX.</text>
</comment>
<dbReference type="InterPro" id="IPR003811">
    <property type="entry name" value="G3P_acylTferase_PlsY"/>
</dbReference>
<feature type="transmembrane region" description="Helical" evidence="10">
    <location>
        <begin position="71"/>
        <end position="90"/>
    </location>
</feature>
<evidence type="ECO:0000256" key="8">
    <source>
        <dbReference type="ARBA" id="ARBA00023209"/>
    </source>
</evidence>
<reference evidence="11 12" key="1">
    <citation type="journal article" date="2011" name="Vet. Res.">
        <title>Genome sequence of Helicobacter suis supports its role in gastric pathology.</title>
        <authorList>
            <person name="Vermoote M."/>
            <person name="Vandekerckhove T.T."/>
            <person name="Flahou B."/>
            <person name="Pasmans F."/>
            <person name="Smet A."/>
            <person name="De Groote D."/>
            <person name="Van Criekinge W."/>
            <person name="Ducatelle R."/>
            <person name="Haesebrouck F."/>
        </authorList>
    </citation>
    <scope>NUCLEOTIDE SEQUENCE [LARGE SCALE GENOMIC DNA]</scope>
    <source>
        <strain evidence="11 12">HS5</strain>
    </source>
</reference>
<accession>E7G5B3</accession>
<dbReference type="PANTHER" id="PTHR30309">
    <property type="entry name" value="INNER MEMBRANE PROTEIN YGIH"/>
    <property type="match status" value="1"/>
</dbReference>
<feature type="transmembrane region" description="Helical" evidence="10">
    <location>
        <begin position="153"/>
        <end position="171"/>
    </location>
</feature>
<evidence type="ECO:0000313" key="12">
    <source>
        <dbReference type="Proteomes" id="UP000054093"/>
    </source>
</evidence>
<feature type="transmembrane region" description="Helical" evidence="10">
    <location>
        <begin position="183"/>
        <end position="202"/>
    </location>
</feature>
<keyword evidence="2 10" id="KW-0444">Lipid biosynthesis</keyword>
<comment type="function">
    <text evidence="10">Catalyzes the transfer of an acyl group from acyl-phosphate (acyl-PO(4)) to glycerol-3-phosphate (G3P) to form lysophosphatidic acid (LPA). This enzyme utilizes acyl-phosphate as fatty acyl donor, but not acyl-CoA or acyl-ACP.</text>
</comment>
<comment type="similarity">
    <text evidence="10">Belongs to the PlsY family.</text>
</comment>
<evidence type="ECO:0000256" key="9">
    <source>
        <dbReference type="ARBA" id="ARBA00023264"/>
    </source>
</evidence>
<keyword evidence="9 10" id="KW-1208">Phospholipid metabolism</keyword>
<dbReference type="SMART" id="SM01207">
    <property type="entry name" value="G3P_acyltransf"/>
    <property type="match status" value="1"/>
</dbReference>
<dbReference type="EC" id="2.3.1.275" evidence="10"/>
<dbReference type="Proteomes" id="UP000054093">
    <property type="component" value="Unassembled WGS sequence"/>
</dbReference>
<dbReference type="PANTHER" id="PTHR30309:SF0">
    <property type="entry name" value="GLYCEROL-3-PHOSPHATE ACYLTRANSFERASE-RELATED"/>
    <property type="match status" value="1"/>
</dbReference>
<evidence type="ECO:0000256" key="3">
    <source>
        <dbReference type="ARBA" id="ARBA00022679"/>
    </source>
</evidence>
<proteinExistence type="inferred from homology"/>
<evidence type="ECO:0000313" key="11">
    <source>
        <dbReference type="EMBL" id="EFX41432.1"/>
    </source>
</evidence>
<dbReference type="AlphaFoldDB" id="E7G5B3"/>
<keyword evidence="8 10" id="KW-0594">Phospholipid biosynthesis</keyword>
<dbReference type="GO" id="GO:0008654">
    <property type="term" value="P:phospholipid biosynthetic process"/>
    <property type="evidence" value="ECO:0007669"/>
    <property type="project" value="UniProtKB-UniRule"/>
</dbReference>
<dbReference type="HAMAP" id="MF_01043">
    <property type="entry name" value="PlsY"/>
    <property type="match status" value="1"/>
</dbReference>
<comment type="pathway">
    <text evidence="10">Lipid metabolism; phospholipid metabolism.</text>
</comment>
<keyword evidence="3 10" id="KW-0808">Transferase</keyword>
<organism evidence="11 12">
    <name type="scientific">Helicobacter suis HS5</name>
    <dbReference type="NCBI Taxonomy" id="710394"/>
    <lineage>
        <taxon>Bacteria</taxon>
        <taxon>Pseudomonadati</taxon>
        <taxon>Campylobacterota</taxon>
        <taxon>Epsilonproteobacteria</taxon>
        <taxon>Campylobacterales</taxon>
        <taxon>Helicobacteraceae</taxon>
        <taxon>Helicobacter</taxon>
    </lineage>
</organism>
<evidence type="ECO:0000256" key="10">
    <source>
        <dbReference type="HAMAP-Rule" id="MF_01043"/>
    </source>
</evidence>
<keyword evidence="1 10" id="KW-1003">Cell membrane</keyword>
<evidence type="ECO:0000256" key="5">
    <source>
        <dbReference type="ARBA" id="ARBA00022989"/>
    </source>
</evidence>
<keyword evidence="7 10" id="KW-0472">Membrane</keyword>